<gene>
    <name evidence="1" type="ORF">SDC9_142439</name>
</gene>
<comment type="caution">
    <text evidence="1">The sequence shown here is derived from an EMBL/GenBank/DDBJ whole genome shotgun (WGS) entry which is preliminary data.</text>
</comment>
<accession>A0A645E146</accession>
<reference evidence="1" key="1">
    <citation type="submission" date="2019-08" db="EMBL/GenBank/DDBJ databases">
        <authorList>
            <person name="Kucharzyk K."/>
            <person name="Murdoch R.W."/>
            <person name="Higgins S."/>
            <person name="Loffler F."/>
        </authorList>
    </citation>
    <scope>NUCLEOTIDE SEQUENCE</scope>
</reference>
<dbReference type="EMBL" id="VSSQ01041803">
    <property type="protein sequence ID" value="MPM95285.1"/>
    <property type="molecule type" value="Genomic_DNA"/>
</dbReference>
<evidence type="ECO:0000313" key="1">
    <source>
        <dbReference type="EMBL" id="MPM95285.1"/>
    </source>
</evidence>
<proteinExistence type="predicted"/>
<protein>
    <recommendedName>
        <fullName evidence="2">AlgX/AlgJ SGNH hydrolase-like domain-containing protein</fullName>
    </recommendedName>
</protein>
<evidence type="ECO:0008006" key="2">
    <source>
        <dbReference type="Google" id="ProtNLM"/>
    </source>
</evidence>
<name>A0A645E146_9ZZZZ</name>
<dbReference type="AlphaFoldDB" id="A0A645E146"/>
<dbReference type="Pfam" id="PF14286">
    <property type="entry name" value="DHHW"/>
    <property type="match status" value="1"/>
</dbReference>
<dbReference type="InterPro" id="IPR025945">
    <property type="entry name" value="DHHW"/>
</dbReference>
<organism evidence="1">
    <name type="scientific">bioreactor metagenome</name>
    <dbReference type="NCBI Taxonomy" id="1076179"/>
    <lineage>
        <taxon>unclassified sequences</taxon>
        <taxon>metagenomes</taxon>
        <taxon>ecological metagenomes</taxon>
    </lineage>
</organism>
<sequence length="283" mass="33289">MYLGKDGYLFQKFEKPNIKNLENKLNTINNFALNNKDTHVYFMLAPNSTRILEDRLPSYASPADQRDYINQVNHGLGKDIKFVDVFDTMNSNKDKYIYYKTDHHWTTEGAFYAYEDLGKYMGYSPLKKEDFKITKVSDEFYGTLYSRSGFRNIKPDTIEVYTPKEETHYKVWYSDEKKERDSFLHLENANKKDKYTVFFNSNHPLVKIQTGVNNHKRLLVIKDSYANSLVPFLTNHYSEIYMVDPRYYTDSITDLAKANSVDDILLLYNVNTFSEDASINTIR</sequence>